<sequence length="190" mass="19716">MRSYFLPLAVIALAACSGSPSPAPDESATESSEAVSPAPANAEEDIKHFLLQEYPDASPMQYALAWSDLNGDGADEAIVYLITPYFCGTGGCNTLILTPAGPMWEKVGEISVSRTPITVMDTSSNGWKDITVAISGGGGASGNALLKFDGKAYPPNPTVAPAEMTDKTGAEVIAEEPVMTKLEAETPSDG</sequence>
<dbReference type="AlphaFoldDB" id="A0A7S8F2L4"/>
<proteinExistence type="predicted"/>
<feature type="signal peptide" evidence="1">
    <location>
        <begin position="1"/>
        <end position="23"/>
    </location>
</feature>
<accession>A0A7S8F2L4</accession>
<dbReference type="KEGG" id="qso:IRL76_08295"/>
<evidence type="ECO:0000313" key="2">
    <source>
        <dbReference type="EMBL" id="QPC97900.1"/>
    </source>
</evidence>
<organism evidence="2 3">
    <name type="scientific">Qipengyuania soli</name>
    <dbReference type="NCBI Taxonomy" id="2782568"/>
    <lineage>
        <taxon>Bacteria</taxon>
        <taxon>Pseudomonadati</taxon>
        <taxon>Pseudomonadota</taxon>
        <taxon>Alphaproteobacteria</taxon>
        <taxon>Sphingomonadales</taxon>
        <taxon>Erythrobacteraceae</taxon>
        <taxon>Qipengyuania</taxon>
    </lineage>
</organism>
<name>A0A7S8F2L4_9SPHN</name>
<gene>
    <name evidence="2" type="ORF">IRL76_08295</name>
</gene>
<protein>
    <recommendedName>
        <fullName evidence="4">VCBS repeat-containing protein</fullName>
    </recommendedName>
</protein>
<feature type="chain" id="PRO_5032299651" description="VCBS repeat-containing protein" evidence="1">
    <location>
        <begin position="24"/>
        <end position="190"/>
    </location>
</feature>
<dbReference type="RefSeq" id="WP_200980911.1">
    <property type="nucleotide sequence ID" value="NZ_CP064654.1"/>
</dbReference>
<dbReference type="EMBL" id="CP064654">
    <property type="protein sequence ID" value="QPC97900.1"/>
    <property type="molecule type" value="Genomic_DNA"/>
</dbReference>
<dbReference type="PROSITE" id="PS51257">
    <property type="entry name" value="PROKAR_LIPOPROTEIN"/>
    <property type="match status" value="1"/>
</dbReference>
<reference evidence="2 3" key="1">
    <citation type="submission" date="2020-11" db="EMBL/GenBank/DDBJ databases">
        <title>The genome sequence of Erythrobacter sp. 6D36.</title>
        <authorList>
            <person name="Liu Y."/>
        </authorList>
    </citation>
    <scope>NUCLEOTIDE SEQUENCE [LARGE SCALE GENOMIC DNA]</scope>
    <source>
        <strain evidence="2 3">6D36</strain>
    </source>
</reference>
<evidence type="ECO:0000313" key="3">
    <source>
        <dbReference type="Proteomes" id="UP000594459"/>
    </source>
</evidence>
<dbReference type="Proteomes" id="UP000594459">
    <property type="component" value="Chromosome"/>
</dbReference>
<evidence type="ECO:0000256" key="1">
    <source>
        <dbReference type="SAM" id="SignalP"/>
    </source>
</evidence>
<dbReference type="InterPro" id="IPR028994">
    <property type="entry name" value="Integrin_alpha_N"/>
</dbReference>
<evidence type="ECO:0008006" key="4">
    <source>
        <dbReference type="Google" id="ProtNLM"/>
    </source>
</evidence>
<dbReference type="SUPFAM" id="SSF69318">
    <property type="entry name" value="Integrin alpha N-terminal domain"/>
    <property type="match status" value="1"/>
</dbReference>
<keyword evidence="1" id="KW-0732">Signal</keyword>
<keyword evidence="3" id="KW-1185">Reference proteome</keyword>